<evidence type="ECO:0000256" key="5">
    <source>
        <dbReference type="ARBA" id="ARBA00022833"/>
    </source>
</evidence>
<evidence type="ECO:0000256" key="4">
    <source>
        <dbReference type="ARBA" id="ARBA00022801"/>
    </source>
</evidence>
<organism evidence="11 12">
    <name type="scientific">Quercus suber</name>
    <name type="common">Cork oak</name>
    <dbReference type="NCBI Taxonomy" id="58331"/>
    <lineage>
        <taxon>Eukaryota</taxon>
        <taxon>Viridiplantae</taxon>
        <taxon>Streptophyta</taxon>
        <taxon>Embryophyta</taxon>
        <taxon>Tracheophyta</taxon>
        <taxon>Spermatophyta</taxon>
        <taxon>Magnoliopsida</taxon>
        <taxon>eudicotyledons</taxon>
        <taxon>Gunneridae</taxon>
        <taxon>Pentapetalae</taxon>
        <taxon>rosids</taxon>
        <taxon>fabids</taxon>
        <taxon>Fagales</taxon>
        <taxon>Fagaceae</taxon>
        <taxon>Quercus</taxon>
    </lineage>
</organism>
<reference evidence="11 12" key="1">
    <citation type="journal article" date="2018" name="Sci. Data">
        <title>The draft genome sequence of cork oak.</title>
        <authorList>
            <person name="Ramos A.M."/>
            <person name="Usie A."/>
            <person name="Barbosa P."/>
            <person name="Barros P.M."/>
            <person name="Capote T."/>
            <person name="Chaves I."/>
            <person name="Simoes F."/>
            <person name="Abreu I."/>
            <person name="Carrasquinho I."/>
            <person name="Faro C."/>
            <person name="Guimaraes J.B."/>
            <person name="Mendonca D."/>
            <person name="Nobrega F."/>
            <person name="Rodrigues L."/>
            <person name="Saibo N.J.M."/>
            <person name="Varela M.C."/>
            <person name="Egas C."/>
            <person name="Matos J."/>
            <person name="Miguel C.M."/>
            <person name="Oliveira M.M."/>
            <person name="Ricardo C.P."/>
            <person name="Goncalves S."/>
        </authorList>
    </citation>
    <scope>NUCLEOTIDE SEQUENCE [LARGE SCALE GENOMIC DNA]</scope>
    <source>
        <strain evidence="12">cv. HL8</strain>
    </source>
</reference>
<dbReference type="SUPFAM" id="SSF47090">
    <property type="entry name" value="PGBD-like"/>
    <property type="match status" value="1"/>
</dbReference>
<dbReference type="Gene3D" id="3.40.390.10">
    <property type="entry name" value="Collagenase (Catalytic Domain)"/>
    <property type="match status" value="1"/>
</dbReference>
<comment type="cofactor">
    <cofactor evidence="8">
        <name>Zn(2+)</name>
        <dbReference type="ChEBI" id="CHEBI:29105"/>
    </cofactor>
    <text evidence="8">Binds 2 Zn(2+) ions per subunit.</text>
</comment>
<dbReference type="GO" id="GO:0031012">
    <property type="term" value="C:extracellular matrix"/>
    <property type="evidence" value="ECO:0007669"/>
    <property type="project" value="InterPro"/>
</dbReference>
<dbReference type="PRINTS" id="PR00138">
    <property type="entry name" value="MATRIXIN"/>
</dbReference>
<dbReference type="GO" id="GO:0006508">
    <property type="term" value="P:proteolysis"/>
    <property type="evidence" value="ECO:0007669"/>
    <property type="project" value="UniProtKB-KW"/>
</dbReference>
<gene>
    <name evidence="11" type="primary">2MMP_16</name>
    <name evidence="11" type="ORF">CFP56_006968</name>
</gene>
<feature type="chain" id="PRO_5043810585" evidence="9">
    <location>
        <begin position="31"/>
        <end position="342"/>
    </location>
</feature>
<feature type="binding site" evidence="8">
    <location>
        <position position="275"/>
    </location>
    <ligand>
        <name>Zn(2+)</name>
        <dbReference type="ChEBI" id="CHEBI:29105"/>
        <label>2</label>
        <note>catalytic</note>
    </ligand>
</feature>
<dbReference type="GO" id="GO:0030574">
    <property type="term" value="P:collagen catabolic process"/>
    <property type="evidence" value="ECO:0007669"/>
    <property type="project" value="TreeGrafter"/>
</dbReference>
<feature type="signal peptide" evidence="9">
    <location>
        <begin position="1"/>
        <end position="30"/>
    </location>
</feature>
<sequence>MAKNLLHLSKASLLLLIQLLVIQSGSFINASQIPEFSNSFKDLEGSYKGLRVLGLHEAKLYLNKFGYLNYKDSNKIEDDEFDEDLEVAIKTYQTFFDLKVTGKLDADTIKQMSIPRCGVADSINNGSLIHPQFSFTDGKPKWPYNERHLLYAIQSGVATPDLDLADIKEACSYAFGEWEKPFDFTFEFTEEVGDADIVLGFFHGDHGDGHPFDGIGGILAHAYPPTNGRMHFDADEFWSNSLNLKPYETDLKGVTLHEIGHILGLSHSKLKKAIMYPYFDIGENKRGLSSDDEKGLLRYIGWRGGVGSGSIVRFTGWSGGVGSGSIVKESIGKWRWEAGLEL</sequence>
<feature type="binding site" evidence="8">
    <location>
        <position position="257"/>
    </location>
    <ligand>
        <name>Zn(2+)</name>
        <dbReference type="ChEBI" id="CHEBI:29105"/>
        <label>2</label>
        <note>catalytic</note>
    </ligand>
</feature>
<evidence type="ECO:0000313" key="11">
    <source>
        <dbReference type="EMBL" id="KAK7847253.1"/>
    </source>
</evidence>
<feature type="binding site" evidence="8">
    <location>
        <position position="236"/>
    </location>
    <ligand>
        <name>Ca(2+)</name>
        <dbReference type="ChEBI" id="CHEBI:29108"/>
        <label>3</label>
    </ligand>
</feature>
<keyword evidence="5 8" id="KW-0862">Zinc</keyword>
<comment type="cofactor">
    <cofactor evidence="8">
        <name>Ca(2+)</name>
        <dbReference type="ChEBI" id="CHEBI:29108"/>
    </cofactor>
    <text evidence="8">Can bind about 5 Ca(2+) ions per subunit.</text>
</comment>
<dbReference type="InterPro" id="IPR036365">
    <property type="entry name" value="PGBD-like_sf"/>
</dbReference>
<dbReference type="InterPro" id="IPR002477">
    <property type="entry name" value="Peptidoglycan-bd-like"/>
</dbReference>
<evidence type="ECO:0000256" key="6">
    <source>
        <dbReference type="ARBA" id="ARBA00023049"/>
    </source>
</evidence>
<keyword evidence="3 8" id="KW-0479">Metal-binding</keyword>
<dbReference type="InterPro" id="IPR024079">
    <property type="entry name" value="MetalloPept_cat_dom_sf"/>
</dbReference>
<dbReference type="Pfam" id="PF00413">
    <property type="entry name" value="Peptidase_M10"/>
    <property type="match status" value="1"/>
</dbReference>
<keyword evidence="9" id="KW-0732">Signal</keyword>
<dbReference type="InterPro" id="IPR001818">
    <property type="entry name" value="Pept_M10_metallopeptidase"/>
</dbReference>
<feature type="binding site" evidence="8">
    <location>
        <position position="213"/>
    </location>
    <ligand>
        <name>Ca(2+)</name>
        <dbReference type="ChEBI" id="CHEBI:29108"/>
        <label>3</label>
    </ligand>
</feature>
<feature type="binding site" evidence="8">
    <location>
        <position position="221"/>
    </location>
    <ligand>
        <name>Zn(2+)</name>
        <dbReference type="ChEBI" id="CHEBI:29105"/>
        <label>1</label>
    </ligand>
</feature>
<dbReference type="PANTHER" id="PTHR10201">
    <property type="entry name" value="MATRIX METALLOPROTEINASE"/>
    <property type="match status" value="1"/>
</dbReference>
<dbReference type="InterPro" id="IPR006026">
    <property type="entry name" value="Peptidase_Metallo"/>
</dbReference>
<evidence type="ECO:0000313" key="12">
    <source>
        <dbReference type="Proteomes" id="UP000237347"/>
    </source>
</evidence>
<evidence type="ECO:0000259" key="10">
    <source>
        <dbReference type="SMART" id="SM00235"/>
    </source>
</evidence>
<dbReference type="GO" id="GO:0004222">
    <property type="term" value="F:metalloendopeptidase activity"/>
    <property type="evidence" value="ECO:0007669"/>
    <property type="project" value="InterPro"/>
</dbReference>
<evidence type="ECO:0000256" key="8">
    <source>
        <dbReference type="PIRSR" id="PIRSR621190-2"/>
    </source>
</evidence>
<dbReference type="Pfam" id="PF01471">
    <property type="entry name" value="PG_binding_1"/>
    <property type="match status" value="1"/>
</dbReference>
<feature type="binding site" evidence="8">
    <location>
        <position position="206"/>
    </location>
    <ligand>
        <name>Zn(2+)</name>
        <dbReference type="ChEBI" id="CHEBI:29105"/>
        <label>1</label>
    </ligand>
</feature>
<feature type="active site" evidence="7">
    <location>
        <position position="258"/>
    </location>
</feature>
<evidence type="ECO:0000256" key="7">
    <source>
        <dbReference type="PIRSR" id="PIRSR621190-1"/>
    </source>
</evidence>
<proteinExistence type="inferred from homology"/>
<evidence type="ECO:0000256" key="9">
    <source>
        <dbReference type="SAM" id="SignalP"/>
    </source>
</evidence>
<feature type="binding site" evidence="8">
    <location>
        <position position="233"/>
    </location>
    <ligand>
        <name>Ca(2+)</name>
        <dbReference type="ChEBI" id="CHEBI:29108"/>
        <label>3</label>
    </ligand>
</feature>
<feature type="binding site" evidence="8">
    <location>
        <position position="267"/>
    </location>
    <ligand>
        <name>Zn(2+)</name>
        <dbReference type="ChEBI" id="CHEBI:29105"/>
        <label>2</label>
        <note>catalytic</note>
    </ligand>
</feature>
<dbReference type="InterPro" id="IPR021190">
    <property type="entry name" value="Pept_M10A"/>
</dbReference>
<dbReference type="GO" id="GO:0030198">
    <property type="term" value="P:extracellular matrix organization"/>
    <property type="evidence" value="ECO:0007669"/>
    <property type="project" value="TreeGrafter"/>
</dbReference>
<feature type="binding site" evidence="8">
    <location>
        <position position="208"/>
    </location>
    <ligand>
        <name>Zn(2+)</name>
        <dbReference type="ChEBI" id="CHEBI:29105"/>
        <label>1</label>
    </ligand>
</feature>
<evidence type="ECO:0000256" key="1">
    <source>
        <dbReference type="ARBA" id="ARBA00009614"/>
    </source>
</evidence>
<comment type="similarity">
    <text evidence="1">Belongs to the peptidase M10A family. Matrix metalloproteinases (MMPs) subfamily.</text>
</comment>
<feature type="binding site" evidence="8">
    <location>
        <position position="261"/>
    </location>
    <ligand>
        <name>Zn(2+)</name>
        <dbReference type="ChEBI" id="CHEBI:29105"/>
        <label>2</label>
        <note>catalytic</note>
    </ligand>
</feature>
<feature type="binding site" evidence="8">
    <location>
        <position position="161"/>
    </location>
    <ligand>
        <name>Ca(2+)</name>
        <dbReference type="ChEBI" id="CHEBI:29108"/>
        <label>1</label>
    </ligand>
</feature>
<protein>
    <submittedName>
        <fullName evidence="11">Metalloendoproteinase 2-mmp</fullName>
    </submittedName>
</protein>
<feature type="binding site" description="in inhibited form" evidence="8">
    <location>
        <position position="117"/>
    </location>
    <ligand>
        <name>Zn(2+)</name>
        <dbReference type="ChEBI" id="CHEBI:29105"/>
        <label>2</label>
        <note>catalytic</note>
    </ligand>
</feature>
<name>A0AAW0L8M7_QUESU</name>
<evidence type="ECO:0000256" key="3">
    <source>
        <dbReference type="ARBA" id="ARBA00022723"/>
    </source>
</evidence>
<feature type="binding site" evidence="8">
    <location>
        <position position="231"/>
    </location>
    <ligand>
        <name>Zn(2+)</name>
        <dbReference type="ChEBI" id="CHEBI:29105"/>
        <label>1</label>
    </ligand>
</feature>
<dbReference type="Proteomes" id="UP000237347">
    <property type="component" value="Unassembled WGS sequence"/>
</dbReference>
<keyword evidence="6" id="KW-0482">Metalloprotease</keyword>
<keyword evidence="12" id="KW-1185">Reference proteome</keyword>
<dbReference type="EMBL" id="PKMF04000144">
    <property type="protein sequence ID" value="KAK7847253.1"/>
    <property type="molecule type" value="Genomic_DNA"/>
</dbReference>
<dbReference type="GO" id="GO:0008270">
    <property type="term" value="F:zinc ion binding"/>
    <property type="evidence" value="ECO:0007669"/>
    <property type="project" value="InterPro"/>
</dbReference>
<feature type="binding site" evidence="8">
    <location>
        <position position="196"/>
    </location>
    <ligand>
        <name>Ca(2+)</name>
        <dbReference type="ChEBI" id="CHEBI:29108"/>
        <label>2</label>
    </ligand>
</feature>
<dbReference type="PANTHER" id="PTHR10201:SF213">
    <property type="entry name" value="METALLOENDOPROTEINASE 2-MMP-LIKE"/>
    <property type="match status" value="1"/>
</dbReference>
<dbReference type="SUPFAM" id="SSF55486">
    <property type="entry name" value="Metalloproteases ('zincins'), catalytic domain"/>
    <property type="match status" value="1"/>
</dbReference>
<comment type="caution">
    <text evidence="11">The sequence shown here is derived from an EMBL/GenBank/DDBJ whole genome shotgun (WGS) entry which is preliminary data.</text>
</comment>
<dbReference type="CDD" id="cd04278">
    <property type="entry name" value="ZnMc_MMP"/>
    <property type="match status" value="1"/>
</dbReference>
<dbReference type="InterPro" id="IPR033739">
    <property type="entry name" value="M10A_MMP"/>
</dbReference>
<dbReference type="SMART" id="SM00235">
    <property type="entry name" value="ZnMc"/>
    <property type="match status" value="1"/>
</dbReference>
<accession>A0AAW0L8M7</accession>
<keyword evidence="8" id="KW-0106">Calcium</keyword>
<feature type="domain" description="Peptidase metallopeptidase" evidence="10">
    <location>
        <begin position="138"/>
        <end position="302"/>
    </location>
</feature>
<evidence type="ECO:0000256" key="2">
    <source>
        <dbReference type="ARBA" id="ARBA00022670"/>
    </source>
</evidence>
<feature type="binding site" evidence="8">
    <location>
        <position position="214"/>
    </location>
    <ligand>
        <name>Ca(2+)</name>
        <dbReference type="ChEBI" id="CHEBI:29108"/>
        <label>3</label>
    </ligand>
</feature>
<dbReference type="AlphaFoldDB" id="A0AAW0L8M7"/>
<keyword evidence="2" id="KW-0645">Protease</keyword>
<keyword evidence="4" id="KW-0378">Hydrolase</keyword>
<feature type="binding site" evidence="8">
    <location>
        <position position="236"/>
    </location>
    <ligand>
        <name>Ca(2+)</name>
        <dbReference type="ChEBI" id="CHEBI:29108"/>
        <label>1</label>
    </ligand>
</feature>